<dbReference type="GO" id="GO:0008236">
    <property type="term" value="F:serine-type peptidase activity"/>
    <property type="evidence" value="ECO:0007669"/>
    <property type="project" value="UniProtKB-UniRule"/>
</dbReference>
<dbReference type="AlphaFoldDB" id="A0AAU7DQZ0"/>
<dbReference type="InterPro" id="IPR028204">
    <property type="entry name" value="Tricorn_C1"/>
</dbReference>
<keyword evidence="6 7" id="KW-0720">Serine protease</keyword>
<dbReference type="Pfam" id="PF14685">
    <property type="entry name" value="PDZ_Tricorn"/>
    <property type="match status" value="1"/>
</dbReference>
<evidence type="ECO:0000259" key="10">
    <source>
        <dbReference type="SMART" id="SM00245"/>
    </source>
</evidence>
<evidence type="ECO:0000313" key="11">
    <source>
        <dbReference type="EMBL" id="XBH19841.1"/>
    </source>
</evidence>
<dbReference type="EMBL" id="CP121196">
    <property type="protein sequence ID" value="XBH19841.1"/>
    <property type="molecule type" value="Genomic_DNA"/>
</dbReference>
<feature type="active site" description="Nucleophile" evidence="8">
    <location>
        <position position="1029"/>
    </location>
</feature>
<dbReference type="GO" id="GO:0006508">
    <property type="term" value="P:proteolysis"/>
    <property type="evidence" value="ECO:0007669"/>
    <property type="project" value="UniProtKB-UniRule"/>
</dbReference>
<feature type="active site" description="Charge relay system" evidence="8">
    <location>
        <position position="808"/>
    </location>
</feature>
<accession>A0AAU7DQZ0</accession>
<dbReference type="InterPro" id="IPR036034">
    <property type="entry name" value="PDZ_sf"/>
</dbReference>
<dbReference type="Gene3D" id="2.30.42.10">
    <property type="match status" value="1"/>
</dbReference>
<comment type="function">
    <text evidence="7">Degrades oligopeptides.</text>
</comment>
<dbReference type="InterPro" id="IPR015943">
    <property type="entry name" value="WD40/YVTN_repeat-like_dom_sf"/>
</dbReference>
<dbReference type="PANTHER" id="PTHR43253:SF1">
    <property type="entry name" value="TRICORN PROTEASE HOMOLOG 2-RELATED"/>
    <property type="match status" value="1"/>
</dbReference>
<organism evidence="11">
    <name type="scientific">Telmatobacter sp. DSM 110680</name>
    <dbReference type="NCBI Taxonomy" id="3036704"/>
    <lineage>
        <taxon>Bacteria</taxon>
        <taxon>Pseudomonadati</taxon>
        <taxon>Acidobacteriota</taxon>
        <taxon>Terriglobia</taxon>
        <taxon>Terriglobales</taxon>
        <taxon>Acidobacteriaceae</taxon>
        <taxon>Telmatobacter</taxon>
    </lineage>
</organism>
<dbReference type="SUPFAM" id="SSF69304">
    <property type="entry name" value="Tricorn protease N-terminal domain"/>
    <property type="match status" value="2"/>
</dbReference>
<dbReference type="CDD" id="cd07562">
    <property type="entry name" value="Peptidase_S41_TRI"/>
    <property type="match status" value="1"/>
</dbReference>
<keyword evidence="4 7" id="KW-0645">Protease</keyword>
<dbReference type="SMART" id="SM00245">
    <property type="entry name" value="TSPc"/>
    <property type="match status" value="1"/>
</dbReference>
<dbReference type="Pfam" id="PF26549">
    <property type="entry name" value="Tricorn_N"/>
    <property type="match status" value="1"/>
</dbReference>
<evidence type="ECO:0000256" key="6">
    <source>
        <dbReference type="ARBA" id="ARBA00022825"/>
    </source>
</evidence>
<dbReference type="PIRSF" id="PIRSF036421">
    <property type="entry name" value="Tricorn_protease"/>
    <property type="match status" value="1"/>
</dbReference>
<evidence type="ECO:0000256" key="7">
    <source>
        <dbReference type="PIRNR" id="PIRNR036421"/>
    </source>
</evidence>
<evidence type="ECO:0000256" key="5">
    <source>
        <dbReference type="ARBA" id="ARBA00022801"/>
    </source>
</evidence>
<reference evidence="11" key="1">
    <citation type="submission" date="2023-03" db="EMBL/GenBank/DDBJ databases">
        <title>Edaphobacter sp.</title>
        <authorList>
            <person name="Huber K.J."/>
            <person name="Papendorf J."/>
            <person name="Pilke C."/>
            <person name="Bunk B."/>
            <person name="Sproeer C."/>
            <person name="Pester M."/>
        </authorList>
    </citation>
    <scope>NUCLEOTIDE SEQUENCE</scope>
    <source>
        <strain evidence="11">DSM 110680</strain>
    </source>
</reference>
<dbReference type="GO" id="GO:0005737">
    <property type="term" value="C:cytoplasm"/>
    <property type="evidence" value="ECO:0007669"/>
    <property type="project" value="UniProtKB-SubCell"/>
</dbReference>
<feature type="region of interest" description="Disordered" evidence="9">
    <location>
        <begin position="560"/>
        <end position="615"/>
    </location>
</feature>
<name>A0AAU7DQZ0_9BACT</name>
<dbReference type="SUPFAM" id="SSF52096">
    <property type="entry name" value="ClpP/crotonase"/>
    <property type="match status" value="1"/>
</dbReference>
<protein>
    <recommendedName>
        <fullName evidence="7">Tricorn protease homolog</fullName>
        <ecNumber evidence="7">3.4.21.-</ecNumber>
    </recommendedName>
</protein>
<dbReference type="Gene3D" id="3.30.750.44">
    <property type="match status" value="1"/>
</dbReference>
<dbReference type="Pfam" id="PF14684">
    <property type="entry name" value="Tricorn_C1"/>
    <property type="match status" value="1"/>
</dbReference>
<evidence type="ECO:0000256" key="3">
    <source>
        <dbReference type="ARBA" id="ARBA00022490"/>
    </source>
</evidence>
<dbReference type="Gene3D" id="2.130.10.10">
    <property type="entry name" value="YVTN repeat-like/Quinoprotein amine dehydrogenase"/>
    <property type="match status" value="1"/>
</dbReference>
<dbReference type="InterPro" id="IPR012393">
    <property type="entry name" value="Tricorn_protease"/>
</dbReference>
<feature type="region of interest" description="Disordered" evidence="9">
    <location>
        <begin position="1122"/>
        <end position="1141"/>
    </location>
</feature>
<comment type="subcellular location">
    <subcellularLocation>
        <location evidence="1 7">Cytoplasm</location>
    </subcellularLocation>
</comment>
<dbReference type="InterPro" id="IPR005151">
    <property type="entry name" value="Tail-specific_protease"/>
</dbReference>
<feature type="active site" description="Charge relay system" evidence="8">
    <location>
        <position position="1087"/>
    </location>
</feature>
<proteinExistence type="inferred from homology"/>
<dbReference type="Pfam" id="PF26550">
    <property type="entry name" value="Tricorn_2nd"/>
    <property type="match status" value="1"/>
</dbReference>
<comment type="similarity">
    <text evidence="2 7">Belongs to the peptidase S41B family.</text>
</comment>
<dbReference type="EC" id="3.4.21.-" evidence="7"/>
<evidence type="ECO:0000256" key="1">
    <source>
        <dbReference type="ARBA" id="ARBA00004496"/>
    </source>
</evidence>
<dbReference type="Gene3D" id="3.90.226.10">
    <property type="entry name" value="2-enoyl-CoA Hydratase, Chain A, domain 1"/>
    <property type="match status" value="1"/>
</dbReference>
<dbReference type="InterPro" id="IPR029414">
    <property type="entry name" value="Tricorn_PDZ"/>
</dbReference>
<dbReference type="Gene3D" id="2.120.10.60">
    <property type="entry name" value="Tricorn protease N-terminal domain"/>
    <property type="match status" value="1"/>
</dbReference>
<dbReference type="RefSeq" id="WP_348265063.1">
    <property type="nucleotide sequence ID" value="NZ_CP121196.1"/>
</dbReference>
<dbReference type="Pfam" id="PF03572">
    <property type="entry name" value="Peptidase_S41"/>
    <property type="match status" value="1"/>
</dbReference>
<keyword evidence="3 7" id="KW-0963">Cytoplasm</keyword>
<dbReference type="PANTHER" id="PTHR43253">
    <property type="entry name" value="TRICORN PROTEASE HOMOLOG 2-RELATED"/>
    <property type="match status" value="1"/>
</dbReference>
<keyword evidence="5 7" id="KW-0378">Hydrolase</keyword>
<dbReference type="SUPFAM" id="SSF50156">
    <property type="entry name" value="PDZ domain-like"/>
    <property type="match status" value="1"/>
</dbReference>
<gene>
    <name evidence="11" type="ORF">P8935_11105</name>
</gene>
<sequence length="1141" mass="123759">MRTMRLRLLVCLAVFLIAIGVMIEPVGARAATKPHIYQHPALSKDLIAFGYAGDLWTVPRAGGVATRLTTGIGIETEPIFSPDGSTIAFTGSYDGNTDVFIVPATGGVPFRVTYHPAADFAVAWTPDGKSIVFRSTRISQSRYTQLYQVPSKGGIAKPLPLPMAYQGQFSPDGKEIAYSPLPPAYGFDYMTYVSWGNYHGGRASTIWITTLPGLESVEIPHEVASDFSPVYAGGKIYFLSSRKGRATIYKYDPGANTVAQALENDGPDIRSLHGEGDTLVYDRLGEIYLFDTKSGTTKLVPIEIDADLPEVRPRIDSVGDELENVAISPTGVRAVVEAHGDIFTVAAKHGPTRDITNTPGVMEREPAWSPDGQLIAYFSDESGMYALHVAPQTGGAVAGAAVVKKFALAQEPAYYFSPKWSPDSKKVAFYDNRMKTYVLDTTTGKLTVINDKNVYGGFSSSSFDFAWSPDSKWIAYPRSMANHLHAIFLYSQDSGQSTQVTSEMGDSRYPAFDREGKYLFFLTSTNEGATSDGLDMTSDLYQVTSNIYALTLAADTASPVAPELEDEKTAAEEKADTKKGDDKKSDDKAGDKSGEAKEGNGEEKTHAKPAPKPVKVDLDGIEKRVVAMPLPASVYTGVTGGLKGSLYFTELQESGRFGDRGATLSRWTPEERKTEKLAEHVESFELSANGEKMLLSLGHPRPDGSPAPPAGGPKPTWVIVPANAAAKAGEGVLSFGDVKMRIDPHAEWAQMYHEVWRIERAFFYDSNFHGTNTVADEKKYEPYVESIASRADLNYIFQEMLSAFSVGHLRGNGGQIPDAKKVPGGLLGADYEIKGNRYCLAKIYSGGEFNPREKAPLAQPGLNVKVGDCILDINGQDLTADIDIQQPLEGTAGKVISLRITGEDGKNPHDISVVPIASEAALRNVDWIEGNQKKVDQLSGGKLAYVYLPDTGEGGFTNFNRYYFAQTDKKGAVIDERFNGGGQVADYFIEVLGRHIESYWAPRYGTVEHTPNAGIYGPKVMIANEFSGSGGDALPWLFKQAKLGPLVGKRTWGGLVGIGPIPVLMDGGHVTSPSVAFFSPKGEWDVENHGVEPDYAVEQDPKSVSEGHDPQLEKAVSLALEDLGKSPQPEVKKPAYPNYHK</sequence>
<evidence type="ECO:0000256" key="8">
    <source>
        <dbReference type="PIRSR" id="PIRSR036421-1"/>
    </source>
</evidence>
<feature type="compositionally biased region" description="Basic and acidic residues" evidence="9">
    <location>
        <begin position="567"/>
        <end position="606"/>
    </location>
</feature>
<evidence type="ECO:0000256" key="9">
    <source>
        <dbReference type="SAM" id="MobiDB-lite"/>
    </source>
</evidence>
<evidence type="ECO:0000256" key="4">
    <source>
        <dbReference type="ARBA" id="ARBA00022670"/>
    </source>
</evidence>
<feature type="domain" description="Tail specific protease" evidence="10">
    <location>
        <begin position="906"/>
        <end position="1098"/>
    </location>
</feature>
<dbReference type="InterPro" id="IPR029045">
    <property type="entry name" value="ClpP/crotonase-like_dom_sf"/>
</dbReference>
<evidence type="ECO:0000256" key="2">
    <source>
        <dbReference type="ARBA" id="ARBA00008524"/>
    </source>
</evidence>